<keyword evidence="2" id="KW-1185">Reference proteome</keyword>
<dbReference type="GO" id="GO:0007018">
    <property type="term" value="P:microtubule-based movement"/>
    <property type="evidence" value="ECO:0007669"/>
    <property type="project" value="InterPro"/>
</dbReference>
<dbReference type="AlphaFoldDB" id="A0A662YXM6"/>
<dbReference type="EMBL" id="SCEB01000125">
    <property type="protein sequence ID" value="RXN00807.1"/>
    <property type="molecule type" value="Genomic_DNA"/>
</dbReference>
<proteinExistence type="predicted"/>
<dbReference type="GO" id="GO:0045505">
    <property type="term" value="F:dynein intermediate chain binding"/>
    <property type="evidence" value="ECO:0007669"/>
    <property type="project" value="InterPro"/>
</dbReference>
<gene>
    <name evidence="1" type="ORF">EOD39_8657</name>
</gene>
<comment type="caution">
    <text evidence="1">The sequence shown here is derived from an EMBL/GenBank/DDBJ whole genome shotgun (WGS) entry which is preliminary data.</text>
</comment>
<dbReference type="GO" id="GO:0051959">
    <property type="term" value="F:dynein light intermediate chain binding"/>
    <property type="evidence" value="ECO:0007669"/>
    <property type="project" value="InterPro"/>
</dbReference>
<dbReference type="PANTHER" id="PTHR22878">
    <property type="entry name" value="DYNEIN HEAVY CHAIN 6, AXONEMAL-LIKE-RELATED"/>
    <property type="match status" value="1"/>
</dbReference>
<evidence type="ECO:0000313" key="1">
    <source>
        <dbReference type="EMBL" id="RXN00807.1"/>
    </source>
</evidence>
<dbReference type="Gene3D" id="1.10.8.1220">
    <property type="match status" value="1"/>
</dbReference>
<name>A0A662YXM6_ACIRT</name>
<organism evidence="1 2">
    <name type="scientific">Acipenser ruthenus</name>
    <name type="common">Sterlet sturgeon</name>
    <dbReference type="NCBI Taxonomy" id="7906"/>
    <lineage>
        <taxon>Eukaryota</taxon>
        <taxon>Metazoa</taxon>
        <taxon>Chordata</taxon>
        <taxon>Craniata</taxon>
        <taxon>Vertebrata</taxon>
        <taxon>Euteleostomi</taxon>
        <taxon>Actinopterygii</taxon>
        <taxon>Chondrostei</taxon>
        <taxon>Acipenseriformes</taxon>
        <taxon>Acipenseridae</taxon>
        <taxon>Acipenser</taxon>
    </lineage>
</organism>
<dbReference type="PANTHER" id="PTHR22878:SF66">
    <property type="entry name" value="DYNEIN AXONEMAL HEAVY CHAIN 7"/>
    <property type="match status" value="1"/>
</dbReference>
<protein>
    <submittedName>
        <fullName evidence="1">Dynein heavy chain 7, axonemal</fullName>
    </submittedName>
</protein>
<dbReference type="GO" id="GO:0030286">
    <property type="term" value="C:dynein complex"/>
    <property type="evidence" value="ECO:0007669"/>
    <property type="project" value="InterPro"/>
</dbReference>
<accession>A0A662YXM6</accession>
<dbReference type="InterPro" id="IPR026983">
    <property type="entry name" value="DHC"/>
</dbReference>
<reference evidence="1 2" key="1">
    <citation type="submission" date="2019-01" db="EMBL/GenBank/DDBJ databases">
        <title>Draft Genome and Complete Hox-Cluster Characterization of the Sterlet Sturgeon (Acipenser ruthenus).</title>
        <authorList>
            <person name="Wei Q."/>
        </authorList>
    </citation>
    <scope>NUCLEOTIDE SEQUENCE [LARGE SCALE GENOMIC DNA]</scope>
    <source>
        <strain evidence="1">WHYD16114868_AA</strain>
        <tissue evidence="1">Blood</tissue>
    </source>
</reference>
<dbReference type="Proteomes" id="UP000289886">
    <property type="component" value="Unassembled WGS sequence"/>
</dbReference>
<sequence>MTGIYILVLSPLTKVPPLIKMTFVMVTRPWLQILQDHFTYSLYVNVCRSLLEKNKLLFSFCLSINLLKHEKMIDNSVGGCGSNPCTWLPTNSWDEICRLDSLVTFKYIRRDFERLKEVWKQVYDSMTKPVQPT</sequence>
<evidence type="ECO:0000313" key="2">
    <source>
        <dbReference type="Proteomes" id="UP000289886"/>
    </source>
</evidence>